<organism evidence="5 6">
    <name type="scientific">Kitasatospora aburaviensis</name>
    <dbReference type="NCBI Taxonomy" id="67265"/>
    <lineage>
        <taxon>Bacteria</taxon>
        <taxon>Bacillati</taxon>
        <taxon>Actinomycetota</taxon>
        <taxon>Actinomycetes</taxon>
        <taxon>Kitasatosporales</taxon>
        <taxon>Streptomycetaceae</taxon>
        <taxon>Kitasatospora</taxon>
    </lineage>
</organism>
<dbReference type="InterPro" id="IPR006683">
    <property type="entry name" value="Thioestr_dom"/>
</dbReference>
<dbReference type="SUPFAM" id="SSF54637">
    <property type="entry name" value="Thioesterase/thiol ester dehydrase-isomerase"/>
    <property type="match status" value="1"/>
</dbReference>
<proteinExistence type="inferred from homology"/>
<reference evidence="6" key="1">
    <citation type="journal article" date="2019" name="Int. J. Syst. Evol. Microbiol.">
        <title>The Global Catalogue of Microorganisms (GCM) 10K type strain sequencing project: providing services to taxonomists for standard genome sequencing and annotation.</title>
        <authorList>
            <consortium name="The Broad Institute Genomics Platform"/>
            <consortium name="The Broad Institute Genome Sequencing Center for Infectious Disease"/>
            <person name="Wu L."/>
            <person name="Ma J."/>
        </authorList>
    </citation>
    <scope>NUCLEOTIDE SEQUENCE [LARGE SCALE GENOMIC DNA]</scope>
    <source>
        <strain evidence="6">CGMCC 4.1469</strain>
    </source>
</reference>
<comment type="similarity">
    <text evidence="1">Belongs to the thioesterase PaaI family.</text>
</comment>
<dbReference type="InterPro" id="IPR003736">
    <property type="entry name" value="PAAI_dom"/>
</dbReference>
<evidence type="ECO:0000259" key="4">
    <source>
        <dbReference type="Pfam" id="PF03061"/>
    </source>
</evidence>
<evidence type="ECO:0000313" key="5">
    <source>
        <dbReference type="EMBL" id="MFC5890338.1"/>
    </source>
</evidence>
<dbReference type="InterPro" id="IPR029069">
    <property type="entry name" value="HotDog_dom_sf"/>
</dbReference>
<dbReference type="EC" id="3.1.2.-" evidence="5"/>
<evidence type="ECO:0000256" key="1">
    <source>
        <dbReference type="ARBA" id="ARBA00008324"/>
    </source>
</evidence>
<dbReference type="RefSeq" id="WP_313767648.1">
    <property type="nucleotide sequence ID" value="NZ_BAAAVH010000016.1"/>
</dbReference>
<evidence type="ECO:0000256" key="2">
    <source>
        <dbReference type="ARBA" id="ARBA00022801"/>
    </source>
</evidence>
<dbReference type="PANTHER" id="PTHR21660:SF1">
    <property type="entry name" value="ACYL-COENZYME A THIOESTERASE 13"/>
    <property type="match status" value="1"/>
</dbReference>
<sequence>MTTYDMTPAASTPAAPASAASTPGTATPAASPDLRTRTHSWQPRPEPTPEILGMSGLEILRAAMEGRLPAASIMSTLGFRLTEVGEGLAVFEGDPGDHLLNPMGTVHGGFLATLLDSALGSAVMSRLAAGTMYTTVQLGVHMIRPVLADTPALRCEGRALHVGRTTATAEARVVGTHDGRLYAHGTTTCAILRP</sequence>
<comment type="caution">
    <text evidence="5">The sequence shown here is derived from an EMBL/GenBank/DDBJ whole genome shotgun (WGS) entry which is preliminary data.</text>
</comment>
<evidence type="ECO:0000313" key="6">
    <source>
        <dbReference type="Proteomes" id="UP001596067"/>
    </source>
</evidence>
<accession>A0ABW1F9C9</accession>
<dbReference type="NCBIfam" id="TIGR00369">
    <property type="entry name" value="unchar_dom_1"/>
    <property type="match status" value="1"/>
</dbReference>
<protein>
    <submittedName>
        <fullName evidence="5">PaaI family thioesterase</fullName>
        <ecNumber evidence="5">3.1.2.-</ecNumber>
    </submittedName>
</protein>
<keyword evidence="2 5" id="KW-0378">Hydrolase</keyword>
<dbReference type="Pfam" id="PF03061">
    <property type="entry name" value="4HBT"/>
    <property type="match status" value="1"/>
</dbReference>
<dbReference type="GO" id="GO:0016787">
    <property type="term" value="F:hydrolase activity"/>
    <property type="evidence" value="ECO:0007669"/>
    <property type="project" value="UniProtKB-KW"/>
</dbReference>
<name>A0ABW1F9C9_9ACTN</name>
<dbReference type="EMBL" id="JBHSOD010000078">
    <property type="protein sequence ID" value="MFC5890338.1"/>
    <property type="molecule type" value="Genomic_DNA"/>
</dbReference>
<dbReference type="PANTHER" id="PTHR21660">
    <property type="entry name" value="THIOESTERASE SUPERFAMILY MEMBER-RELATED"/>
    <property type="match status" value="1"/>
</dbReference>
<keyword evidence="6" id="KW-1185">Reference proteome</keyword>
<feature type="compositionally biased region" description="Low complexity" evidence="3">
    <location>
        <begin position="7"/>
        <end position="32"/>
    </location>
</feature>
<evidence type="ECO:0000256" key="3">
    <source>
        <dbReference type="SAM" id="MobiDB-lite"/>
    </source>
</evidence>
<gene>
    <name evidence="5" type="ORF">ACFP0N_35825</name>
</gene>
<feature type="domain" description="Thioesterase" evidence="4">
    <location>
        <begin position="103"/>
        <end position="174"/>
    </location>
</feature>
<dbReference type="Gene3D" id="3.10.129.10">
    <property type="entry name" value="Hotdog Thioesterase"/>
    <property type="match status" value="1"/>
</dbReference>
<feature type="region of interest" description="Disordered" evidence="3">
    <location>
        <begin position="1"/>
        <end position="51"/>
    </location>
</feature>
<dbReference type="Proteomes" id="UP001596067">
    <property type="component" value="Unassembled WGS sequence"/>
</dbReference>
<dbReference type="InterPro" id="IPR039298">
    <property type="entry name" value="ACOT13"/>
</dbReference>
<dbReference type="CDD" id="cd03443">
    <property type="entry name" value="PaaI_thioesterase"/>
    <property type="match status" value="1"/>
</dbReference>